<dbReference type="VEuPathDB" id="MicrosporidiaDB:AAJ76_1000189180"/>
<proteinExistence type="predicted"/>
<evidence type="ECO:0000313" key="1">
    <source>
        <dbReference type="EMBL" id="KKO76731.1"/>
    </source>
</evidence>
<keyword evidence="2" id="KW-1185">Reference proteome</keyword>
<accession>A0A0F9WHF5</accession>
<sequence>MIQNIIKIQRRTKRTPTILIQPNGQCISPFTNVKKEKPLIFKNCTGNNEDLKLSFKDKINFFESLSKQKDTELPVNNKHKKPFKVETTVCITRTFDFALLKNKWEALSLSK</sequence>
<name>A0A0F9WHF5_9MICR</name>
<evidence type="ECO:0000313" key="2">
    <source>
        <dbReference type="Proteomes" id="UP000034350"/>
    </source>
</evidence>
<reference evidence="1 2" key="1">
    <citation type="journal article" date="2015" name="Environ. Microbiol.">
        <title>Genome analyses suggest the presence of polyploidy and recent human-driven expansions in eight global populations of the honeybee pathogen Nosema ceranae.</title>
        <authorList>
            <person name="Pelin A."/>
            <person name="Selman M."/>
            <person name="Aris-Brosou S."/>
            <person name="Farinelli L."/>
            <person name="Corradi N."/>
        </authorList>
    </citation>
    <scope>NUCLEOTIDE SEQUENCE [LARGE SCALE GENOMIC DNA]</scope>
    <source>
        <strain evidence="1 2">PA08 1199</strain>
    </source>
</reference>
<dbReference type="GeneID" id="36318520"/>
<dbReference type="Proteomes" id="UP000034350">
    <property type="component" value="Unassembled WGS sequence"/>
</dbReference>
<dbReference type="EMBL" id="JPQZ01000001">
    <property type="protein sequence ID" value="KKO76731.1"/>
    <property type="molecule type" value="Genomic_DNA"/>
</dbReference>
<comment type="caution">
    <text evidence="1">The sequence shown here is derived from an EMBL/GenBank/DDBJ whole genome shotgun (WGS) entry which is preliminary data.</text>
</comment>
<protein>
    <submittedName>
        <fullName evidence="1">Uncharacterized protein</fullName>
    </submittedName>
</protein>
<organism evidence="1 2">
    <name type="scientific">Vairimorpha ceranae</name>
    <dbReference type="NCBI Taxonomy" id="40302"/>
    <lineage>
        <taxon>Eukaryota</taxon>
        <taxon>Fungi</taxon>
        <taxon>Fungi incertae sedis</taxon>
        <taxon>Microsporidia</taxon>
        <taxon>Nosematidae</taxon>
        <taxon>Vairimorpha</taxon>
    </lineage>
</organism>
<dbReference type="RefSeq" id="XP_024332473.1">
    <property type="nucleotide sequence ID" value="XM_024473624.1"/>
</dbReference>
<dbReference type="AlphaFoldDB" id="A0A0F9WHF5"/>
<gene>
    <name evidence="1" type="ORF">AAJ76_1000189180</name>
</gene>